<dbReference type="InterPro" id="IPR030678">
    <property type="entry name" value="Peptide/Ni-bd"/>
</dbReference>
<evidence type="ECO:0000259" key="4">
    <source>
        <dbReference type="Pfam" id="PF00496"/>
    </source>
</evidence>
<dbReference type="Gene3D" id="3.10.105.10">
    <property type="entry name" value="Dipeptide-binding Protein, Domain 3"/>
    <property type="match status" value="1"/>
</dbReference>
<dbReference type="GO" id="GO:0043190">
    <property type="term" value="C:ATP-binding cassette (ABC) transporter complex"/>
    <property type="evidence" value="ECO:0007669"/>
    <property type="project" value="InterPro"/>
</dbReference>
<dbReference type="KEGG" id="pstg:E8M01_17610"/>
<proteinExistence type="inferred from homology"/>
<dbReference type="GO" id="GO:0015833">
    <property type="term" value="P:peptide transport"/>
    <property type="evidence" value="ECO:0007669"/>
    <property type="project" value="TreeGrafter"/>
</dbReference>
<dbReference type="AlphaFoldDB" id="A0A4D7AXD1"/>
<evidence type="ECO:0000313" key="5">
    <source>
        <dbReference type="EMBL" id="QCI65869.1"/>
    </source>
</evidence>
<accession>A0A4D7AXD1</accession>
<name>A0A4D7AXD1_9HYPH</name>
<dbReference type="Proteomes" id="UP000298781">
    <property type="component" value="Chromosome"/>
</dbReference>
<dbReference type="InterPro" id="IPR000914">
    <property type="entry name" value="SBP_5_dom"/>
</dbReference>
<keyword evidence="6" id="KW-1185">Reference proteome</keyword>
<dbReference type="EMBL" id="CP039690">
    <property type="protein sequence ID" value="QCI65869.1"/>
    <property type="molecule type" value="Genomic_DNA"/>
</dbReference>
<dbReference type="PANTHER" id="PTHR30290">
    <property type="entry name" value="PERIPLASMIC BINDING COMPONENT OF ABC TRANSPORTER"/>
    <property type="match status" value="1"/>
</dbReference>
<dbReference type="PIRSF" id="PIRSF002741">
    <property type="entry name" value="MppA"/>
    <property type="match status" value="1"/>
</dbReference>
<dbReference type="InterPro" id="IPR006311">
    <property type="entry name" value="TAT_signal"/>
</dbReference>
<dbReference type="Pfam" id="PF00496">
    <property type="entry name" value="SBP_bac_5"/>
    <property type="match status" value="1"/>
</dbReference>
<sequence length="533" mass="58832">MQSGFFALHSRTDPMTSATRRTFTKGLAASTALAATGLPAVAQPARRLTVGIQGTPRSLEPLREFSNVAWRVGYNIFEGLLGIDYKNGLAVVPGLAESHRRISPSMMEFTLKDGVRFHDGEIMTSEDVAFSFGPERMTGERAPGRAIANVFVGTISRVEAIDRRTVRVVTRTTDPLLEQRLAGWGAQVISKKAFLAAASYEAWERSPVGTGPFRVKEFRIDERCLLEAHAGYHGGKPPVGEVLFRVLPELAARMNALAAGEADIVTEVSLDQVRNVEAMTDRHVVGGPILNFRALVFDKAHPQLVDPRVRRALSHAIDRKAIVDSLYAGRTVARATQMHPAFGALNDPTRPGTAYDPDLARKLLAEAGYKGQPIPYRTHASYYTQQVQTAQILVEMWRQVGINVDLQVRENWQQIFDTASPRGIRDWSNSILFQDPVGSLTRLYGAAGSVQNVSKEWSNAPFNETARVLETSLDLAERKRAFARLLDIYETEDPPGCALHDLVMFYAKKRSVNWTPYPVESMDFGPGNLTVGA</sequence>
<gene>
    <name evidence="5" type="ORF">E8M01_17610</name>
</gene>
<evidence type="ECO:0000256" key="3">
    <source>
        <dbReference type="ARBA" id="ARBA00022729"/>
    </source>
</evidence>
<comment type="similarity">
    <text evidence="2">Belongs to the bacterial solute-binding protein 5 family.</text>
</comment>
<dbReference type="PANTHER" id="PTHR30290:SF38">
    <property type="entry name" value="D,D-DIPEPTIDE-BINDING PERIPLASMIC PROTEIN DDPA-RELATED"/>
    <property type="match status" value="1"/>
</dbReference>
<comment type="subcellular location">
    <subcellularLocation>
        <location evidence="1">Periplasm</location>
    </subcellularLocation>
</comment>
<keyword evidence="3" id="KW-0732">Signal</keyword>
<dbReference type="GO" id="GO:0030288">
    <property type="term" value="C:outer membrane-bounded periplasmic space"/>
    <property type="evidence" value="ECO:0007669"/>
    <property type="project" value="UniProtKB-ARBA"/>
</dbReference>
<protein>
    <recommendedName>
        <fullName evidence="4">Solute-binding protein family 5 domain-containing protein</fullName>
    </recommendedName>
</protein>
<evidence type="ECO:0000256" key="2">
    <source>
        <dbReference type="ARBA" id="ARBA00005695"/>
    </source>
</evidence>
<reference evidence="5 6" key="1">
    <citation type="submission" date="2019-04" db="EMBL/GenBank/DDBJ databases">
        <title>Phreatobacter aquaticus sp. nov.</title>
        <authorList>
            <person name="Choi A."/>
        </authorList>
    </citation>
    <scope>NUCLEOTIDE SEQUENCE [LARGE SCALE GENOMIC DNA]</scope>
    <source>
        <strain evidence="5 6">KCTC 52518</strain>
    </source>
</reference>
<feature type="domain" description="Solute-binding protein family 5" evidence="4">
    <location>
        <begin position="91"/>
        <end position="422"/>
    </location>
</feature>
<evidence type="ECO:0000313" key="6">
    <source>
        <dbReference type="Proteomes" id="UP000298781"/>
    </source>
</evidence>
<organism evidence="5 6">
    <name type="scientific">Phreatobacter stygius</name>
    <dbReference type="NCBI Taxonomy" id="1940610"/>
    <lineage>
        <taxon>Bacteria</taxon>
        <taxon>Pseudomonadati</taxon>
        <taxon>Pseudomonadota</taxon>
        <taxon>Alphaproteobacteria</taxon>
        <taxon>Hyphomicrobiales</taxon>
        <taxon>Phreatobacteraceae</taxon>
        <taxon>Phreatobacter</taxon>
    </lineage>
</organism>
<dbReference type="GO" id="GO:1904680">
    <property type="term" value="F:peptide transmembrane transporter activity"/>
    <property type="evidence" value="ECO:0007669"/>
    <property type="project" value="TreeGrafter"/>
</dbReference>
<dbReference type="OrthoDB" id="9803988at2"/>
<dbReference type="Gene3D" id="3.40.190.10">
    <property type="entry name" value="Periplasmic binding protein-like II"/>
    <property type="match status" value="1"/>
</dbReference>
<dbReference type="PROSITE" id="PS51318">
    <property type="entry name" value="TAT"/>
    <property type="match status" value="1"/>
</dbReference>
<dbReference type="Gene3D" id="3.90.76.10">
    <property type="entry name" value="Dipeptide-binding Protein, Domain 1"/>
    <property type="match status" value="1"/>
</dbReference>
<dbReference type="InterPro" id="IPR039424">
    <property type="entry name" value="SBP_5"/>
</dbReference>
<evidence type="ECO:0000256" key="1">
    <source>
        <dbReference type="ARBA" id="ARBA00004418"/>
    </source>
</evidence>
<dbReference type="SUPFAM" id="SSF53850">
    <property type="entry name" value="Periplasmic binding protein-like II"/>
    <property type="match status" value="1"/>
</dbReference>